<evidence type="ECO:0000256" key="1">
    <source>
        <dbReference type="ARBA" id="ARBA00004429"/>
    </source>
</evidence>
<dbReference type="EMBL" id="CP009221">
    <property type="protein sequence ID" value="ALC07173.1"/>
    <property type="molecule type" value="Genomic_DNA"/>
</dbReference>
<keyword evidence="3" id="KW-1003">Cell membrane</keyword>
<comment type="similarity">
    <text evidence="8">Belongs to the TRAP transporter small permease family.</text>
</comment>
<dbReference type="AlphaFoldDB" id="A0A0M3QAE7"/>
<dbReference type="InterPro" id="IPR007387">
    <property type="entry name" value="TRAP_DctQ"/>
</dbReference>
<gene>
    <name evidence="11" type="ORF">CDES_14285</name>
</gene>
<evidence type="ECO:0000256" key="8">
    <source>
        <dbReference type="ARBA" id="ARBA00038436"/>
    </source>
</evidence>
<evidence type="ECO:0000259" key="10">
    <source>
        <dbReference type="Pfam" id="PF04290"/>
    </source>
</evidence>
<evidence type="ECO:0000256" key="3">
    <source>
        <dbReference type="ARBA" id="ARBA00022475"/>
    </source>
</evidence>
<proteinExistence type="inferred from homology"/>
<name>A0A0M3QAE7_9CORY</name>
<dbReference type="PANTHER" id="PTHR35011:SF2">
    <property type="entry name" value="2,3-DIKETO-L-GULONATE TRAP TRANSPORTER SMALL PERMEASE PROTEIN YIAM"/>
    <property type="match status" value="1"/>
</dbReference>
<protein>
    <submittedName>
        <fullName evidence="11">TRAP-type C4-dicarboxylate transporter, small permease</fullName>
    </submittedName>
</protein>
<comment type="subcellular location">
    <subcellularLocation>
        <location evidence="1">Cell inner membrane</location>
        <topology evidence="1">Multi-pass membrane protein</topology>
    </subcellularLocation>
</comment>
<dbReference type="PATRIC" id="fig|931089.4.peg.2881"/>
<keyword evidence="6 9" id="KW-1133">Transmembrane helix</keyword>
<evidence type="ECO:0000256" key="7">
    <source>
        <dbReference type="ARBA" id="ARBA00023136"/>
    </source>
</evidence>
<dbReference type="RefSeq" id="WP_053546263.1">
    <property type="nucleotide sequence ID" value="NZ_CP009221.1"/>
</dbReference>
<feature type="domain" description="Tripartite ATP-independent periplasmic transporters DctQ component" evidence="10">
    <location>
        <begin position="58"/>
        <end position="187"/>
    </location>
</feature>
<keyword evidence="5 9" id="KW-0812">Transmembrane</keyword>
<keyword evidence="4" id="KW-0997">Cell inner membrane</keyword>
<evidence type="ECO:0000256" key="4">
    <source>
        <dbReference type="ARBA" id="ARBA00022519"/>
    </source>
</evidence>
<sequence length="204" mass="22096">MNEQTSTVVEPVNENNIAAGSIVPQEPDEPDFLEQKSTVYRFAVVTERLVCCAFLVIMLGLIVLQVVSRYVFNFPFTWTEELARYALIWFTFVAAGFVMARRIHISVDLVASKLSRKGAIALDTFALGLVVLASGLMASVGTGYAAGAARLAAPATSLPMSLVYAAAVVGLGLICIHAILHIFTNIRHPELVPDAMENLEREAV</sequence>
<dbReference type="GO" id="GO:0022857">
    <property type="term" value="F:transmembrane transporter activity"/>
    <property type="evidence" value="ECO:0007669"/>
    <property type="project" value="TreeGrafter"/>
</dbReference>
<dbReference type="GO" id="GO:0015740">
    <property type="term" value="P:C4-dicarboxylate transport"/>
    <property type="evidence" value="ECO:0007669"/>
    <property type="project" value="TreeGrafter"/>
</dbReference>
<dbReference type="PANTHER" id="PTHR35011">
    <property type="entry name" value="2,3-DIKETO-L-GULONATE TRAP TRANSPORTER SMALL PERMEASE PROTEIN YIAM"/>
    <property type="match status" value="1"/>
</dbReference>
<dbReference type="Proteomes" id="UP000068067">
    <property type="component" value="Plasmid pCdes1"/>
</dbReference>
<geneLocation type="plasmid" evidence="11 12">
    <name>pCdes1</name>
</geneLocation>
<dbReference type="Pfam" id="PF04290">
    <property type="entry name" value="DctQ"/>
    <property type="match status" value="1"/>
</dbReference>
<evidence type="ECO:0000313" key="11">
    <source>
        <dbReference type="EMBL" id="ALC07173.1"/>
    </source>
</evidence>
<organism evidence="11 12">
    <name type="scientific">Corynebacterium deserti GIMN1.010</name>
    <dbReference type="NCBI Taxonomy" id="931089"/>
    <lineage>
        <taxon>Bacteria</taxon>
        <taxon>Bacillati</taxon>
        <taxon>Actinomycetota</taxon>
        <taxon>Actinomycetes</taxon>
        <taxon>Mycobacteriales</taxon>
        <taxon>Corynebacteriaceae</taxon>
        <taxon>Corynebacterium</taxon>
    </lineage>
</organism>
<dbReference type="InterPro" id="IPR055348">
    <property type="entry name" value="DctQ"/>
</dbReference>
<dbReference type="KEGG" id="cdx:CDES_14285"/>
<keyword evidence="2" id="KW-0813">Transport</keyword>
<evidence type="ECO:0000256" key="5">
    <source>
        <dbReference type="ARBA" id="ARBA00022692"/>
    </source>
</evidence>
<keyword evidence="7 9" id="KW-0472">Membrane</keyword>
<evidence type="ECO:0000313" key="12">
    <source>
        <dbReference type="Proteomes" id="UP000068067"/>
    </source>
</evidence>
<dbReference type="GO" id="GO:0005886">
    <property type="term" value="C:plasma membrane"/>
    <property type="evidence" value="ECO:0007669"/>
    <property type="project" value="UniProtKB-SubCell"/>
</dbReference>
<feature type="transmembrane region" description="Helical" evidence="9">
    <location>
        <begin position="49"/>
        <end position="70"/>
    </location>
</feature>
<feature type="transmembrane region" description="Helical" evidence="9">
    <location>
        <begin position="82"/>
        <end position="100"/>
    </location>
</feature>
<accession>A0A0M3QAE7</accession>
<keyword evidence="11" id="KW-0614">Plasmid</keyword>
<evidence type="ECO:0000256" key="9">
    <source>
        <dbReference type="SAM" id="Phobius"/>
    </source>
</evidence>
<reference evidence="11 12" key="1">
    <citation type="submission" date="2014-08" db="EMBL/GenBank/DDBJ databases">
        <title>Complete genome sequence of Corynebacterium deserti GIMN1.010 (=DSM 45689), isolated from desert sand in western China.</title>
        <authorList>
            <person name="Ruckert C."/>
            <person name="Albersmeier A."/>
            <person name="Kalinowski J."/>
        </authorList>
    </citation>
    <scope>NUCLEOTIDE SEQUENCE [LARGE SCALE GENOMIC DNA]</scope>
    <source>
        <strain evidence="11 12">GIMN1.010</strain>
        <plasmid evidence="11 12">pCdes1</plasmid>
    </source>
</reference>
<feature type="transmembrane region" description="Helical" evidence="9">
    <location>
        <begin position="162"/>
        <end position="183"/>
    </location>
</feature>
<evidence type="ECO:0000256" key="6">
    <source>
        <dbReference type="ARBA" id="ARBA00022989"/>
    </source>
</evidence>
<dbReference type="OrthoDB" id="2085311at2"/>
<feature type="transmembrane region" description="Helical" evidence="9">
    <location>
        <begin position="120"/>
        <end position="142"/>
    </location>
</feature>
<keyword evidence="12" id="KW-1185">Reference proteome</keyword>
<evidence type="ECO:0000256" key="2">
    <source>
        <dbReference type="ARBA" id="ARBA00022448"/>
    </source>
</evidence>